<evidence type="ECO:0000259" key="2">
    <source>
        <dbReference type="Pfam" id="PF14504"/>
    </source>
</evidence>
<evidence type="ECO:0000313" key="4">
    <source>
        <dbReference type="Proteomes" id="UP000001411"/>
    </source>
</evidence>
<dbReference type="InterPro" id="IPR035940">
    <property type="entry name" value="CAP_sf"/>
</dbReference>
<dbReference type="OrthoDB" id="9783944at2"/>
<dbReference type="Pfam" id="PF14504">
    <property type="entry name" value="CAP_assoc_N"/>
    <property type="match status" value="1"/>
</dbReference>
<name>A0A0H2VHL4_STAES</name>
<evidence type="ECO:0000259" key="1">
    <source>
        <dbReference type="Pfam" id="PF00188"/>
    </source>
</evidence>
<dbReference type="PANTHER" id="PTHR31157">
    <property type="entry name" value="SCP DOMAIN-CONTAINING PROTEIN"/>
    <property type="match status" value="1"/>
</dbReference>
<dbReference type="InterPro" id="IPR029410">
    <property type="entry name" value="CAP_assoc"/>
</dbReference>
<dbReference type="CDD" id="cd05379">
    <property type="entry name" value="CAP_bacterial"/>
    <property type="match status" value="1"/>
</dbReference>
<dbReference type="PANTHER" id="PTHR31157:SF1">
    <property type="entry name" value="SCP DOMAIN-CONTAINING PROTEIN"/>
    <property type="match status" value="1"/>
</dbReference>
<evidence type="ECO:0000313" key="3">
    <source>
        <dbReference type="EMBL" id="AAO04617.1"/>
    </source>
</evidence>
<dbReference type="AlphaFoldDB" id="A0A0H2VHL4"/>
<protein>
    <recommendedName>
        <fullName evidence="5">CAP domain-containing protein</fullName>
    </recommendedName>
</protein>
<feature type="domain" description="CAP-associated" evidence="2">
    <location>
        <begin position="70"/>
        <end position="205"/>
    </location>
</feature>
<dbReference type="eggNOG" id="COG2340">
    <property type="taxonomic scope" value="Bacteria"/>
</dbReference>
<accession>A0A0H2VHL4</accession>
<feature type="domain" description="SCP" evidence="1">
    <location>
        <begin position="224"/>
        <end position="339"/>
    </location>
</feature>
<sequence length="341" mass="40017">MNTIKRFLLLITVLLCIVIFTPVKETTFMIKAQNDIRHQINRWIDSDSNDDNTQLAIPKKQEFAINNIQMNMTKKDVEAQLGQHKRMTSSVYGTNWYTYYSNDYNQFLMVSYINNHVNALYTNQNLISSKSQIKYDTPKDVVREKYGSPIQVIKKGKVGFDVKSNEYDVFHKDHIYTTVFYDKHRDNGVKSLLQVSEKMENRLRYQYGKPSKLLAKSFELQNFDIVNAERKQHGLKTLDYSKDVSHTARKHSIDMVKHNYFDHINQKKLSPFDRLKKDGIEFNAAGENLAYGQLNSIYAHEGLMNSMGHRKNILNTHFDYLGVGVYFNDRRQPFWTENYTS</sequence>
<dbReference type="PATRIC" id="fig|176280.10.peg.995"/>
<proteinExistence type="predicted"/>
<dbReference type="EMBL" id="AE015929">
    <property type="protein sequence ID" value="AAO04617.1"/>
    <property type="molecule type" value="Genomic_DNA"/>
</dbReference>
<reference evidence="3 4" key="1">
    <citation type="journal article" date="2003" name="Mol. Microbiol.">
        <title>Genome-based analysis of virulence genes in a non-biofilm-forming Staphylococcus epidermidis strain (ATCC 12228).</title>
        <authorList>
            <person name="Zhang Y.Q."/>
            <person name="Ren S.X."/>
            <person name="Li H.L."/>
            <person name="Wang Y.X."/>
            <person name="Fu G."/>
            <person name="Yang J."/>
            <person name="Qin Z.Q."/>
            <person name="Miao Y.G."/>
            <person name="Wang W.Y."/>
            <person name="Chen R.S."/>
            <person name="Shen Y."/>
            <person name="Chen Z."/>
            <person name="Yuan Z.H."/>
            <person name="Zhao G.P."/>
            <person name="Qu D."/>
            <person name="Danchin A."/>
            <person name="Wen Y.M."/>
        </authorList>
    </citation>
    <scope>NUCLEOTIDE SEQUENCE [LARGE SCALE GENOMIC DNA]</scope>
    <source>
        <strain evidence="4">ATCC 12228 / FDA PCI 1200</strain>
    </source>
</reference>
<dbReference type="Proteomes" id="UP000001411">
    <property type="component" value="Chromosome"/>
</dbReference>
<evidence type="ECO:0008006" key="5">
    <source>
        <dbReference type="Google" id="ProtNLM"/>
    </source>
</evidence>
<dbReference type="Pfam" id="PF00188">
    <property type="entry name" value="CAP"/>
    <property type="match status" value="1"/>
</dbReference>
<gene>
    <name evidence="3" type="ordered locus">SE_1020</name>
</gene>
<dbReference type="Gene3D" id="3.40.33.10">
    <property type="entry name" value="CAP"/>
    <property type="match status" value="1"/>
</dbReference>
<dbReference type="SUPFAM" id="SSF55797">
    <property type="entry name" value="PR-1-like"/>
    <property type="match status" value="1"/>
</dbReference>
<dbReference type="InterPro" id="IPR014044">
    <property type="entry name" value="CAP_dom"/>
</dbReference>
<dbReference type="HOGENOM" id="CLU_048708_1_0_9"/>
<dbReference type="KEGG" id="sep:SE_1020"/>
<organism evidence="3 4">
    <name type="scientific">Staphylococcus epidermidis (strain ATCC 12228 / FDA PCI 1200)</name>
    <dbReference type="NCBI Taxonomy" id="176280"/>
    <lineage>
        <taxon>Bacteria</taxon>
        <taxon>Bacillati</taxon>
        <taxon>Bacillota</taxon>
        <taxon>Bacilli</taxon>
        <taxon>Bacillales</taxon>
        <taxon>Staphylococcaceae</taxon>
        <taxon>Staphylococcus</taxon>
    </lineage>
</organism>
<dbReference type="RefSeq" id="WP_001831147.1">
    <property type="nucleotide sequence ID" value="NC_004461.1"/>
</dbReference>